<dbReference type="Proteomes" id="UP000327013">
    <property type="component" value="Chromosome 6"/>
</dbReference>
<sequence length="129" mass="14414">MGQGWVPRSGWPWVWRDPRPAFQRHTSLQRESRGAQERTLNGEEGRPGDYTASIADGFVGKRSSVRKSVDCGCGFGFGSLDPRRDIGYRSFSLSKDMDPNAARTARESLDLAFHERSGHRARPPHPLCG</sequence>
<accession>A0A5N6REH7</accession>
<protein>
    <submittedName>
        <fullName evidence="2">Uncharacterized protein</fullName>
    </submittedName>
</protein>
<evidence type="ECO:0000313" key="2">
    <source>
        <dbReference type="EMBL" id="KAE8077014.1"/>
    </source>
</evidence>
<evidence type="ECO:0000256" key="1">
    <source>
        <dbReference type="SAM" id="MobiDB-lite"/>
    </source>
</evidence>
<feature type="compositionally biased region" description="Basic and acidic residues" evidence="1">
    <location>
        <begin position="28"/>
        <end position="47"/>
    </location>
</feature>
<dbReference type="AlphaFoldDB" id="A0A5N6REH7"/>
<organism evidence="2 3">
    <name type="scientific">Carpinus fangiana</name>
    <dbReference type="NCBI Taxonomy" id="176857"/>
    <lineage>
        <taxon>Eukaryota</taxon>
        <taxon>Viridiplantae</taxon>
        <taxon>Streptophyta</taxon>
        <taxon>Embryophyta</taxon>
        <taxon>Tracheophyta</taxon>
        <taxon>Spermatophyta</taxon>
        <taxon>Magnoliopsida</taxon>
        <taxon>eudicotyledons</taxon>
        <taxon>Gunneridae</taxon>
        <taxon>Pentapetalae</taxon>
        <taxon>rosids</taxon>
        <taxon>fabids</taxon>
        <taxon>Fagales</taxon>
        <taxon>Betulaceae</taxon>
        <taxon>Carpinus</taxon>
    </lineage>
</organism>
<feature type="region of interest" description="Disordered" evidence="1">
    <location>
        <begin position="24"/>
        <end position="51"/>
    </location>
</feature>
<keyword evidence="3" id="KW-1185">Reference proteome</keyword>
<reference evidence="2 3" key="1">
    <citation type="submission" date="2019-06" db="EMBL/GenBank/DDBJ databases">
        <title>A chromosomal-level reference genome of Carpinus fangiana (Coryloideae, Betulaceae).</title>
        <authorList>
            <person name="Yang X."/>
            <person name="Wang Z."/>
            <person name="Zhang L."/>
            <person name="Hao G."/>
            <person name="Liu J."/>
            <person name="Yang Y."/>
        </authorList>
    </citation>
    <scope>NUCLEOTIDE SEQUENCE [LARGE SCALE GENOMIC DNA]</scope>
    <source>
        <strain evidence="2">Cfa_2016G</strain>
        <tissue evidence="2">Leaf</tissue>
    </source>
</reference>
<evidence type="ECO:0000313" key="3">
    <source>
        <dbReference type="Proteomes" id="UP000327013"/>
    </source>
</evidence>
<gene>
    <name evidence="2" type="ORF">FH972_015623</name>
</gene>
<dbReference type="EMBL" id="CM017326">
    <property type="protein sequence ID" value="KAE8077014.1"/>
    <property type="molecule type" value="Genomic_DNA"/>
</dbReference>
<name>A0A5N6REH7_9ROSI</name>
<proteinExistence type="predicted"/>